<evidence type="ECO:0000256" key="2">
    <source>
        <dbReference type="ARBA" id="ARBA00005417"/>
    </source>
</evidence>
<dbReference type="SMART" id="SM00382">
    <property type="entry name" value="AAA"/>
    <property type="match status" value="2"/>
</dbReference>
<evidence type="ECO:0000256" key="5">
    <source>
        <dbReference type="ARBA" id="ARBA00022741"/>
    </source>
</evidence>
<organism evidence="10 11">
    <name type="scientific">Lacticaseibacillus zeae DSM 20178 = KCTC 3804</name>
    <dbReference type="NCBI Taxonomy" id="1423816"/>
    <lineage>
        <taxon>Bacteria</taxon>
        <taxon>Bacillati</taxon>
        <taxon>Bacillota</taxon>
        <taxon>Bacilli</taxon>
        <taxon>Lactobacillales</taxon>
        <taxon>Lactobacillaceae</taxon>
        <taxon>Lacticaseibacillus</taxon>
    </lineage>
</organism>
<evidence type="ECO:0000256" key="6">
    <source>
        <dbReference type="ARBA" id="ARBA00022840"/>
    </source>
</evidence>
<evidence type="ECO:0000256" key="1">
    <source>
        <dbReference type="ARBA" id="ARBA00004202"/>
    </source>
</evidence>
<dbReference type="GO" id="GO:0016887">
    <property type="term" value="F:ATP hydrolysis activity"/>
    <property type="evidence" value="ECO:0007669"/>
    <property type="project" value="InterPro"/>
</dbReference>
<feature type="domain" description="ABC transporter" evidence="9">
    <location>
        <begin position="1"/>
        <end position="236"/>
    </location>
</feature>
<dbReference type="GO" id="GO:0005524">
    <property type="term" value="F:ATP binding"/>
    <property type="evidence" value="ECO:0007669"/>
    <property type="project" value="UniProtKB-KW"/>
</dbReference>
<comment type="caution">
    <text evidence="10">The sequence shown here is derived from an EMBL/GenBank/DDBJ whole genome shotgun (WGS) entry which is preliminary data.</text>
</comment>
<reference evidence="10 11" key="1">
    <citation type="journal article" date="2015" name="Genome Announc.">
        <title>Expanding the biotechnology potential of lactobacilli through comparative genomics of 213 strains and associated genera.</title>
        <authorList>
            <person name="Sun Z."/>
            <person name="Harris H.M."/>
            <person name="McCann A."/>
            <person name="Guo C."/>
            <person name="Argimon S."/>
            <person name="Zhang W."/>
            <person name="Yang X."/>
            <person name="Jeffery I.B."/>
            <person name="Cooney J.C."/>
            <person name="Kagawa T.F."/>
            <person name="Liu W."/>
            <person name="Song Y."/>
            <person name="Salvetti E."/>
            <person name="Wrobel A."/>
            <person name="Rasinkangas P."/>
            <person name="Parkhill J."/>
            <person name="Rea M.C."/>
            <person name="O'Sullivan O."/>
            <person name="Ritari J."/>
            <person name="Douillard F.P."/>
            <person name="Paul Ross R."/>
            <person name="Yang R."/>
            <person name="Briner A.E."/>
            <person name="Felis G.E."/>
            <person name="de Vos W.M."/>
            <person name="Barrangou R."/>
            <person name="Klaenhammer T.R."/>
            <person name="Caufield P.W."/>
            <person name="Cui Y."/>
            <person name="Zhang H."/>
            <person name="O'Toole P.W."/>
        </authorList>
    </citation>
    <scope>NUCLEOTIDE SEQUENCE [LARGE SCALE GENOMIC DNA]</scope>
    <source>
        <strain evidence="10 11">DSM 20178</strain>
    </source>
</reference>
<feature type="domain" description="ABC transporter" evidence="9">
    <location>
        <begin position="242"/>
        <end position="448"/>
    </location>
</feature>
<dbReference type="PANTHER" id="PTHR43553">
    <property type="entry name" value="HEAVY METAL TRANSPORTER"/>
    <property type="match status" value="1"/>
</dbReference>
<keyword evidence="5" id="KW-0547">Nucleotide-binding</keyword>
<comment type="subcellular location">
    <subcellularLocation>
        <location evidence="1">Cell membrane</location>
        <topology evidence="1">Peripheral membrane protein</topology>
    </subcellularLocation>
</comment>
<dbReference type="PROSITE" id="PS50893">
    <property type="entry name" value="ABC_TRANSPORTER_2"/>
    <property type="match status" value="2"/>
</dbReference>
<gene>
    <name evidence="10" type="ORF">FD51_GL002788</name>
</gene>
<keyword evidence="6" id="KW-0067">ATP-binding</keyword>
<comment type="similarity">
    <text evidence="2">Belongs to the ABC transporter superfamily.</text>
</comment>
<evidence type="ECO:0000313" key="10">
    <source>
        <dbReference type="EMBL" id="KRK12439.1"/>
    </source>
</evidence>
<evidence type="ECO:0000313" key="11">
    <source>
        <dbReference type="Proteomes" id="UP000051984"/>
    </source>
</evidence>
<name>A0A0R1F1D4_LACZE</name>
<dbReference type="InterPro" id="IPR015856">
    <property type="entry name" value="ABC_transpr_CbiO/EcfA_su"/>
</dbReference>
<dbReference type="EMBL" id="AZCT01000007">
    <property type="protein sequence ID" value="KRK12439.1"/>
    <property type="molecule type" value="Genomic_DNA"/>
</dbReference>
<dbReference type="PANTHER" id="PTHR43553:SF27">
    <property type="entry name" value="ENERGY-COUPLING FACTOR TRANSPORTER ATP-BINDING PROTEIN ECFA2"/>
    <property type="match status" value="1"/>
</dbReference>
<dbReference type="InterPro" id="IPR003593">
    <property type="entry name" value="AAA+_ATPase"/>
</dbReference>
<evidence type="ECO:0000256" key="7">
    <source>
        <dbReference type="ARBA" id="ARBA00022967"/>
    </source>
</evidence>
<dbReference type="eggNOG" id="COG1122">
    <property type="taxonomic scope" value="Bacteria"/>
</dbReference>
<sequence length="448" mass="49372">MMGIELRKLRFQRDGPLFDGLDFEFATGAMTVLTGDSGSGKSTLLSLIAGFAPLTYEGTILVDGQDNHNASMQTKASRVGMLFQNPDQQFTMRTLRGELNFALENLDLPADVMAKQIRQSVALGENDTFLDRDLQTLSGGEKQRAALTVLLAMDAPVLLLDEPFASIDPASRQQLITKLGKLRDAGKTIVIADHDLSDYAGVADELVSLEKGQLTRLPLTTLTTIPTHFHLTQTDAVTTPLLHLDQVVCSQNCRVLIRAADWHFNTGITTLTGANGSGKSTLLRAMVQLHPYQGRMFLGERRLRHRQRLFQTMTLAVQDATKQFVTLTPADELKFGAPLTAEVRERQQAALDYLGLTEKQSGSLYHLSDGQKKMIQLIAMLSLDRSFLLLDEPFSGLDERACAFFTAWIKEKAAEEAFLIVTHRLAPLAGVSQQHVQLADQHLAVLGE</sequence>
<dbReference type="InterPro" id="IPR003439">
    <property type="entry name" value="ABC_transporter-like_ATP-bd"/>
</dbReference>
<dbReference type="PATRIC" id="fig|1423816.3.peg.2902"/>
<dbReference type="AlphaFoldDB" id="A0A0R1F1D4"/>
<accession>A0A0R1F1D4</accession>
<evidence type="ECO:0000259" key="9">
    <source>
        <dbReference type="PROSITE" id="PS50893"/>
    </source>
</evidence>
<dbReference type="Gene3D" id="3.40.50.300">
    <property type="entry name" value="P-loop containing nucleotide triphosphate hydrolases"/>
    <property type="match status" value="2"/>
</dbReference>
<dbReference type="InterPro" id="IPR027417">
    <property type="entry name" value="P-loop_NTPase"/>
</dbReference>
<evidence type="ECO:0000256" key="4">
    <source>
        <dbReference type="ARBA" id="ARBA00022475"/>
    </source>
</evidence>
<keyword evidence="3" id="KW-0813">Transport</keyword>
<protein>
    <submittedName>
        <fullName evidence="10">Cobalt ABC transporter ATPase</fullName>
    </submittedName>
</protein>
<keyword evidence="8" id="KW-0472">Membrane</keyword>
<keyword evidence="7" id="KW-1278">Translocase</keyword>
<keyword evidence="4" id="KW-1003">Cell membrane</keyword>
<dbReference type="GO" id="GO:0042626">
    <property type="term" value="F:ATPase-coupled transmembrane transporter activity"/>
    <property type="evidence" value="ECO:0007669"/>
    <property type="project" value="TreeGrafter"/>
</dbReference>
<proteinExistence type="inferred from homology"/>
<dbReference type="SUPFAM" id="SSF52540">
    <property type="entry name" value="P-loop containing nucleoside triphosphate hydrolases"/>
    <property type="match status" value="2"/>
</dbReference>
<dbReference type="CDD" id="cd03225">
    <property type="entry name" value="ABC_cobalt_CbiO_domain1"/>
    <property type="match status" value="2"/>
</dbReference>
<dbReference type="Proteomes" id="UP000051984">
    <property type="component" value="Unassembled WGS sequence"/>
</dbReference>
<evidence type="ECO:0000256" key="8">
    <source>
        <dbReference type="ARBA" id="ARBA00023136"/>
    </source>
</evidence>
<dbReference type="GO" id="GO:0043190">
    <property type="term" value="C:ATP-binding cassette (ABC) transporter complex"/>
    <property type="evidence" value="ECO:0007669"/>
    <property type="project" value="TreeGrafter"/>
</dbReference>
<dbReference type="Pfam" id="PF00005">
    <property type="entry name" value="ABC_tran"/>
    <property type="match status" value="2"/>
</dbReference>
<dbReference type="InterPro" id="IPR050095">
    <property type="entry name" value="ECF_ABC_transporter_ATP-bd"/>
</dbReference>
<evidence type="ECO:0000256" key="3">
    <source>
        <dbReference type="ARBA" id="ARBA00022448"/>
    </source>
</evidence>